<protein>
    <submittedName>
        <fullName evidence="2">ABC transporter ATP-binding protein</fullName>
    </submittedName>
</protein>
<keyword evidence="3" id="KW-1185">Reference proteome</keyword>
<reference evidence="2 3" key="1">
    <citation type="journal article" date="2015" name="Genome Announc.">
        <title>Complete Genome Sequence of Spiroplasma kunkelii Strain CR2-3x, Causal Agent of Corn Stunt Disease in Zea mays L.</title>
        <authorList>
            <person name="Davis R.E."/>
            <person name="Shao J."/>
            <person name="Dally E.L."/>
            <person name="Zhao Y."/>
            <person name="Gasparich G.E."/>
            <person name="Gaynor B.J."/>
            <person name="Athey J.C."/>
            <person name="Harrison N.A."/>
            <person name="Donofrio N."/>
        </authorList>
    </citation>
    <scope>NUCLEOTIDE SEQUENCE [LARGE SCALE GENOMIC DNA]</scope>
    <source>
        <strain evidence="2 3">CR2-3x</strain>
    </source>
</reference>
<dbReference type="GO" id="GO:0016887">
    <property type="term" value="F:ATP hydrolysis activity"/>
    <property type="evidence" value="ECO:0007669"/>
    <property type="project" value="InterPro"/>
</dbReference>
<dbReference type="PATRIC" id="fig|273035.7.peg.444"/>
<dbReference type="SUPFAM" id="SSF52540">
    <property type="entry name" value="P-loop containing nucleoside triphosphate hydrolases"/>
    <property type="match status" value="1"/>
</dbReference>
<dbReference type="Pfam" id="PF00005">
    <property type="entry name" value="ABC_tran"/>
    <property type="match status" value="1"/>
</dbReference>
<dbReference type="InterPro" id="IPR051309">
    <property type="entry name" value="ABCF_ATPase"/>
</dbReference>
<dbReference type="RefSeq" id="WP_235511272.1">
    <property type="nucleotide sequence ID" value="NZ_CP010899.1"/>
</dbReference>
<dbReference type="GO" id="GO:0005524">
    <property type="term" value="F:ATP binding"/>
    <property type="evidence" value="ECO:0007669"/>
    <property type="project" value="UniProtKB-KW"/>
</dbReference>
<dbReference type="Proteomes" id="UP000062963">
    <property type="component" value="Chromosome"/>
</dbReference>
<dbReference type="EMBL" id="CP010899">
    <property type="protein sequence ID" value="ALA97292.1"/>
    <property type="molecule type" value="Genomic_DNA"/>
</dbReference>
<dbReference type="KEGG" id="skn:SKUN_00376"/>
<evidence type="ECO:0000313" key="3">
    <source>
        <dbReference type="Proteomes" id="UP000062963"/>
    </source>
</evidence>
<dbReference type="PANTHER" id="PTHR42855:SF1">
    <property type="entry name" value="ABC TRANSPORTER DOMAIN-CONTAINING PROTEIN"/>
    <property type="match status" value="1"/>
</dbReference>
<gene>
    <name evidence="2" type="primary">yfiL</name>
    <name evidence="2" type="ORF">SKUN_00376</name>
</gene>
<dbReference type="Gene3D" id="3.40.50.300">
    <property type="entry name" value="P-loop containing nucleotide triphosphate hydrolases"/>
    <property type="match status" value="1"/>
</dbReference>
<organism evidence="2 3">
    <name type="scientific">Spiroplasma kunkelii CR2-3x</name>
    <dbReference type="NCBI Taxonomy" id="273035"/>
    <lineage>
        <taxon>Bacteria</taxon>
        <taxon>Bacillati</taxon>
        <taxon>Mycoplasmatota</taxon>
        <taxon>Mollicutes</taxon>
        <taxon>Entomoplasmatales</taxon>
        <taxon>Spiroplasmataceae</taxon>
        <taxon>Spiroplasma</taxon>
    </lineage>
</organism>
<evidence type="ECO:0000259" key="1">
    <source>
        <dbReference type="Pfam" id="PF00005"/>
    </source>
</evidence>
<dbReference type="InterPro" id="IPR003439">
    <property type="entry name" value="ABC_transporter-like_ATP-bd"/>
</dbReference>
<feature type="domain" description="ABC transporter" evidence="1">
    <location>
        <begin position="35"/>
        <end position="79"/>
    </location>
</feature>
<keyword evidence="2" id="KW-0067">ATP-binding</keyword>
<dbReference type="AlphaFoldDB" id="A0A0K2JFV8"/>
<dbReference type="PANTHER" id="PTHR42855">
    <property type="entry name" value="ABC TRANSPORTER ATP-BINDING SUBUNIT"/>
    <property type="match status" value="1"/>
</dbReference>
<proteinExistence type="predicted"/>
<name>A0A0K2JFV8_SPIKU</name>
<sequence>MNNNKEEFTLKYDYFMAIILEDKAISKKYHQKFVLKDVNLIIHQHGKSGLIGANGSGKTTLSEIIAGVRKPNNGEIIYQPNLTIGMQFKNFQYPLGLTIMDIIKYYCKVFQLSF</sequence>
<keyword evidence="2" id="KW-0547">Nucleotide-binding</keyword>
<accession>A0A0K2JFV8</accession>
<dbReference type="InterPro" id="IPR027417">
    <property type="entry name" value="P-loop_NTPase"/>
</dbReference>
<evidence type="ECO:0000313" key="2">
    <source>
        <dbReference type="EMBL" id="ALA97292.1"/>
    </source>
</evidence>